<dbReference type="PROSITE" id="PS51125">
    <property type="entry name" value="NHL"/>
    <property type="match status" value="3"/>
</dbReference>
<sequence length="350" mass="37850">MDYSLKVTRHKESVLRALRSMQSKSESTLQRAAPLLSFQSGMGMVTREDVQKLCQTNARLCQDLDDLTNRLKMQQNQLVGRLAEGVRAPRGVHVSSDSTIYLTSGDLAQVSVLNSSGHFLQSLECQSESQLFLPEDVTLTRAGMVAVTDLAAGDVKVFNTHSKFGKGEWISLGEFTSPRGVAVDCLGRLLVADYEPGKMHIFGLDPSFKLLSAHCVSGLPGPRYVCPGPDGGLVVSEECGDVKLYGPGSKLVLSFSEKYNHCFGNPAGVCFDTEGNVFVADEQDRCIFLFPPSGPPLPVVTQGLKKPAGLACCSRGQLFVADTADDCVKVFRYRGKPRHGKGLASLNSNQ</sequence>
<protein>
    <submittedName>
        <fullName evidence="4">NHL-repeat-containing protein 4</fullName>
    </submittedName>
</protein>
<keyword evidence="5" id="KW-1185">Reference proteome</keyword>
<dbReference type="InterPro" id="IPR050952">
    <property type="entry name" value="TRIM-NHL_E3_ligases"/>
</dbReference>
<dbReference type="AlphaFoldDB" id="A0A444TXL6"/>
<keyword evidence="1" id="KW-0677">Repeat</keyword>
<evidence type="ECO:0000256" key="1">
    <source>
        <dbReference type="ARBA" id="ARBA00022737"/>
    </source>
</evidence>
<evidence type="ECO:0000313" key="5">
    <source>
        <dbReference type="Proteomes" id="UP000289886"/>
    </source>
</evidence>
<dbReference type="InterPro" id="IPR011042">
    <property type="entry name" value="6-blade_b-propeller_TolB-like"/>
</dbReference>
<dbReference type="PANTHER" id="PTHR24104:SF21">
    <property type="entry name" value="TRIPARTITE MOTIF-CONTAINING PROTEIN 3"/>
    <property type="match status" value="1"/>
</dbReference>
<evidence type="ECO:0000256" key="2">
    <source>
        <dbReference type="PROSITE-ProRule" id="PRU00504"/>
    </source>
</evidence>
<dbReference type="GO" id="GO:0000209">
    <property type="term" value="P:protein polyubiquitination"/>
    <property type="evidence" value="ECO:0007669"/>
    <property type="project" value="TreeGrafter"/>
</dbReference>
<dbReference type="GO" id="GO:0043161">
    <property type="term" value="P:proteasome-mediated ubiquitin-dependent protein catabolic process"/>
    <property type="evidence" value="ECO:0007669"/>
    <property type="project" value="TreeGrafter"/>
</dbReference>
<name>A0A444TXL6_ACIRT</name>
<proteinExistence type="predicted"/>
<dbReference type="EMBL" id="SCEB01215792">
    <property type="protein sequence ID" value="RXM27661.1"/>
    <property type="molecule type" value="Genomic_DNA"/>
</dbReference>
<accession>A0A444TXL6</accession>
<feature type="repeat" description="NHL" evidence="2">
    <location>
        <begin position="301"/>
        <end position="334"/>
    </location>
</feature>
<dbReference type="Gene3D" id="2.120.10.30">
    <property type="entry name" value="TolB, C-terminal domain"/>
    <property type="match status" value="2"/>
</dbReference>
<dbReference type="InterPro" id="IPR001258">
    <property type="entry name" value="NHL_repeat"/>
</dbReference>
<dbReference type="SUPFAM" id="SSF101898">
    <property type="entry name" value="NHL repeat"/>
    <property type="match status" value="1"/>
</dbReference>
<gene>
    <name evidence="4" type="ORF">EOD39_0627</name>
</gene>
<evidence type="ECO:0000313" key="4">
    <source>
        <dbReference type="EMBL" id="RXM27661.1"/>
    </source>
</evidence>
<comment type="caution">
    <text evidence="4">The sequence shown here is derived from an EMBL/GenBank/DDBJ whole genome shotgun (WGS) entry which is preliminary data.</text>
</comment>
<feature type="repeat" description="NHL" evidence="2">
    <location>
        <begin position="173"/>
        <end position="205"/>
    </location>
</feature>
<organism evidence="4 5">
    <name type="scientific">Acipenser ruthenus</name>
    <name type="common">Sterlet sturgeon</name>
    <dbReference type="NCBI Taxonomy" id="7906"/>
    <lineage>
        <taxon>Eukaryota</taxon>
        <taxon>Metazoa</taxon>
        <taxon>Chordata</taxon>
        <taxon>Craniata</taxon>
        <taxon>Vertebrata</taxon>
        <taxon>Euteleostomi</taxon>
        <taxon>Actinopterygii</taxon>
        <taxon>Chondrostei</taxon>
        <taxon>Acipenseriformes</taxon>
        <taxon>Acipenseridae</taxon>
        <taxon>Acipenser</taxon>
    </lineage>
</organism>
<dbReference type="Pfam" id="PF01436">
    <property type="entry name" value="NHL"/>
    <property type="match status" value="1"/>
</dbReference>
<keyword evidence="3" id="KW-0175">Coiled coil</keyword>
<feature type="coiled-coil region" evidence="3">
    <location>
        <begin position="50"/>
        <end position="77"/>
    </location>
</feature>
<reference evidence="4 5" key="1">
    <citation type="submission" date="2019-01" db="EMBL/GenBank/DDBJ databases">
        <title>Draft Genome and Complete Hox-Cluster Characterization of the Sterlet Sturgeon (Acipenser ruthenus).</title>
        <authorList>
            <person name="Wei Q."/>
        </authorList>
    </citation>
    <scope>NUCLEOTIDE SEQUENCE [LARGE SCALE GENOMIC DNA]</scope>
    <source>
        <strain evidence="4">WHYD16114868_AA</strain>
        <tissue evidence="4">Blood</tissue>
    </source>
</reference>
<dbReference type="PANTHER" id="PTHR24104">
    <property type="entry name" value="E3 UBIQUITIN-PROTEIN LIGASE NHLRC1-RELATED"/>
    <property type="match status" value="1"/>
</dbReference>
<dbReference type="Proteomes" id="UP000289886">
    <property type="component" value="Unassembled WGS sequence"/>
</dbReference>
<evidence type="ECO:0000256" key="3">
    <source>
        <dbReference type="SAM" id="Coils"/>
    </source>
</evidence>
<dbReference type="GO" id="GO:0061630">
    <property type="term" value="F:ubiquitin protein ligase activity"/>
    <property type="evidence" value="ECO:0007669"/>
    <property type="project" value="TreeGrafter"/>
</dbReference>
<feature type="repeat" description="NHL" evidence="2">
    <location>
        <begin position="265"/>
        <end position="293"/>
    </location>
</feature>